<gene>
    <name evidence="3" type="ORF">F7725_021495</name>
</gene>
<evidence type="ECO:0000256" key="1">
    <source>
        <dbReference type="ARBA" id="ARBA00022741"/>
    </source>
</evidence>
<dbReference type="GO" id="GO:0005524">
    <property type="term" value="F:ATP binding"/>
    <property type="evidence" value="ECO:0007669"/>
    <property type="project" value="UniProtKB-KW"/>
</dbReference>
<organism evidence="3 4">
    <name type="scientific">Dissostichus mawsoni</name>
    <name type="common">Antarctic cod</name>
    <dbReference type="NCBI Taxonomy" id="36200"/>
    <lineage>
        <taxon>Eukaryota</taxon>
        <taxon>Metazoa</taxon>
        <taxon>Chordata</taxon>
        <taxon>Craniata</taxon>
        <taxon>Vertebrata</taxon>
        <taxon>Euteleostomi</taxon>
        <taxon>Actinopterygii</taxon>
        <taxon>Neopterygii</taxon>
        <taxon>Teleostei</taxon>
        <taxon>Neoteleostei</taxon>
        <taxon>Acanthomorphata</taxon>
        <taxon>Eupercaria</taxon>
        <taxon>Perciformes</taxon>
        <taxon>Notothenioidei</taxon>
        <taxon>Nototheniidae</taxon>
        <taxon>Dissostichus</taxon>
    </lineage>
</organism>
<keyword evidence="2" id="KW-0067">ATP-binding</keyword>
<comment type="caution">
    <text evidence="3">The sequence shown here is derived from an EMBL/GenBank/DDBJ whole genome shotgun (WGS) entry which is preliminary data.</text>
</comment>
<keyword evidence="4" id="KW-1185">Reference proteome</keyword>
<dbReference type="PANTHER" id="PTHR24055">
    <property type="entry name" value="MITOGEN-ACTIVATED PROTEIN KINASE"/>
    <property type="match status" value="1"/>
</dbReference>
<dbReference type="EMBL" id="JAAKFY010000003">
    <property type="protein sequence ID" value="KAF3859096.1"/>
    <property type="molecule type" value="Genomic_DNA"/>
</dbReference>
<dbReference type="Proteomes" id="UP000518266">
    <property type="component" value="Unassembled WGS sequence"/>
</dbReference>
<evidence type="ECO:0000313" key="4">
    <source>
        <dbReference type="Proteomes" id="UP000518266"/>
    </source>
</evidence>
<dbReference type="OrthoDB" id="192887at2759"/>
<sequence length="68" mass="7573">MAEMLLGKPLFKGNLDQLREIMKITGTPAADFVVKLQSQDAKNYIRSLPKVPKKDLHSIFSKASSNGR</sequence>
<reference evidence="3 4" key="1">
    <citation type="submission" date="2020-03" db="EMBL/GenBank/DDBJ databases">
        <title>Dissostichus mawsoni Genome sequencing and assembly.</title>
        <authorList>
            <person name="Park H."/>
        </authorList>
    </citation>
    <scope>NUCLEOTIDE SEQUENCE [LARGE SCALE GENOMIC DNA]</scope>
    <source>
        <strain evidence="3">DM0001</strain>
        <tissue evidence="3">Muscle</tissue>
    </source>
</reference>
<dbReference type="Gene3D" id="1.10.510.10">
    <property type="entry name" value="Transferase(Phosphotransferase) domain 1"/>
    <property type="match status" value="1"/>
</dbReference>
<name>A0A7J5ZBK4_DISMA</name>
<protein>
    <submittedName>
        <fullName evidence="3">Uncharacterized protein</fullName>
    </submittedName>
</protein>
<keyword evidence="1" id="KW-0547">Nucleotide-binding</keyword>
<dbReference type="AlphaFoldDB" id="A0A7J5ZBK4"/>
<evidence type="ECO:0000256" key="2">
    <source>
        <dbReference type="ARBA" id="ARBA00022840"/>
    </source>
</evidence>
<proteinExistence type="predicted"/>
<accession>A0A7J5ZBK4</accession>
<evidence type="ECO:0000313" key="3">
    <source>
        <dbReference type="EMBL" id="KAF3859096.1"/>
    </source>
</evidence>
<dbReference type="InterPro" id="IPR050117">
    <property type="entry name" value="MAPK"/>
</dbReference>